<dbReference type="Pfam" id="PF12833">
    <property type="entry name" value="HTH_18"/>
    <property type="match status" value="1"/>
</dbReference>
<keyword evidence="1" id="KW-0805">Transcription regulation</keyword>
<keyword evidence="2" id="KW-0238">DNA-binding</keyword>
<evidence type="ECO:0000313" key="5">
    <source>
        <dbReference type="EMBL" id="PKX87361.1"/>
    </source>
</evidence>
<protein>
    <submittedName>
        <fullName evidence="5">AraC family transcriptional regulator</fullName>
    </submittedName>
</protein>
<comment type="caution">
    <text evidence="5">The sequence shown here is derived from an EMBL/GenBank/DDBJ whole genome shotgun (WGS) entry which is preliminary data.</text>
</comment>
<feature type="domain" description="HTH araC/xylS-type" evidence="4">
    <location>
        <begin position="233"/>
        <end position="331"/>
    </location>
</feature>
<dbReference type="InterPro" id="IPR018062">
    <property type="entry name" value="HTH_AraC-typ_CS"/>
</dbReference>
<dbReference type="InterPro" id="IPR009057">
    <property type="entry name" value="Homeodomain-like_sf"/>
</dbReference>
<evidence type="ECO:0000259" key="4">
    <source>
        <dbReference type="PROSITE" id="PS01124"/>
    </source>
</evidence>
<dbReference type="EMBL" id="LXFV01000004">
    <property type="protein sequence ID" value="PKX87361.1"/>
    <property type="molecule type" value="Genomic_DNA"/>
</dbReference>
<dbReference type="InterPro" id="IPR053142">
    <property type="entry name" value="PchR_regulatory_protein"/>
</dbReference>
<keyword evidence="3" id="KW-0804">Transcription</keyword>
<dbReference type="PANTHER" id="PTHR47893">
    <property type="entry name" value="REGULATORY PROTEIN PCHR"/>
    <property type="match status" value="1"/>
</dbReference>
<keyword evidence="6" id="KW-1185">Reference proteome</keyword>
<dbReference type="SMART" id="SM00342">
    <property type="entry name" value="HTH_ARAC"/>
    <property type="match status" value="1"/>
</dbReference>
<proteinExistence type="predicted"/>
<evidence type="ECO:0000256" key="1">
    <source>
        <dbReference type="ARBA" id="ARBA00023015"/>
    </source>
</evidence>
<dbReference type="PROSITE" id="PS00041">
    <property type="entry name" value="HTH_ARAC_FAMILY_1"/>
    <property type="match status" value="1"/>
</dbReference>
<organism evidence="5 6">
    <name type="scientific">Pectobacterium peruviense</name>
    <dbReference type="NCBI Taxonomy" id="2066479"/>
    <lineage>
        <taxon>Bacteria</taxon>
        <taxon>Pseudomonadati</taxon>
        <taxon>Pseudomonadota</taxon>
        <taxon>Gammaproteobacteria</taxon>
        <taxon>Enterobacterales</taxon>
        <taxon>Pectobacteriaceae</taxon>
        <taxon>Pectobacterium</taxon>
    </lineage>
</organism>
<dbReference type="InterPro" id="IPR020449">
    <property type="entry name" value="Tscrpt_reg_AraC-type_HTH"/>
</dbReference>
<dbReference type="PRINTS" id="PR00032">
    <property type="entry name" value="HTHARAC"/>
</dbReference>
<evidence type="ECO:0000256" key="2">
    <source>
        <dbReference type="ARBA" id="ARBA00023125"/>
    </source>
</evidence>
<reference evidence="5 6" key="1">
    <citation type="submission" date="2016-04" db="EMBL/GenBank/DDBJ databases">
        <title>New species of Pectobacterium.</title>
        <authorList>
            <person name="Waleron M."/>
            <person name="Misztak A.E."/>
            <person name="Waleron K."/>
        </authorList>
    </citation>
    <scope>NUCLEOTIDE SEQUENCE [LARGE SCALE GENOMIC DNA]</scope>
    <source>
        <strain evidence="5 6">IFB5232</strain>
    </source>
</reference>
<dbReference type="Gene3D" id="1.10.10.60">
    <property type="entry name" value="Homeodomain-like"/>
    <property type="match status" value="1"/>
</dbReference>
<dbReference type="PANTHER" id="PTHR47893:SF1">
    <property type="entry name" value="REGULATORY PROTEIN PCHR"/>
    <property type="match status" value="1"/>
</dbReference>
<dbReference type="Proteomes" id="UP000234468">
    <property type="component" value="Unassembled WGS sequence"/>
</dbReference>
<evidence type="ECO:0000256" key="3">
    <source>
        <dbReference type="ARBA" id="ARBA00023163"/>
    </source>
</evidence>
<name>A0ABX4SA38_9GAMM</name>
<evidence type="ECO:0000313" key="6">
    <source>
        <dbReference type="Proteomes" id="UP000234468"/>
    </source>
</evidence>
<dbReference type="PROSITE" id="PS01124">
    <property type="entry name" value="HTH_ARAC_FAMILY_2"/>
    <property type="match status" value="1"/>
</dbReference>
<accession>A0ABX4SA38</accession>
<sequence>MPQPACSGVCPLNASPLKASSEPEVTISNLIAELHVVRPNTGADCSLLRATLQEGLDILVWRGQFRQPTTMHLHDDWGRINFSCSLQGDSQFALKGDRGREHVLKQGSGCISYTPDCQGTSSYAGQFESVTVSLSPDLLASWVPNLTGKLQQQLDSGRLCTHCDCNAEMRGTAQVLSHALSSLTQPQQADENSHAPLWLLGQSMILVSLAVAGHSDTLPQQDTLNLADRQKLLRAKDRLLADLSQAPTIAMLSRETGLSVLKLKRGFRQLFNNSIYGLFQAERMHEARRRLFVTGTPVMVVATDLGYANASHFSAAFQKQFGVTPSAFKRLNI</sequence>
<dbReference type="InterPro" id="IPR018060">
    <property type="entry name" value="HTH_AraC"/>
</dbReference>
<gene>
    <name evidence="5" type="ORF">A0G03_06190</name>
</gene>
<dbReference type="SUPFAM" id="SSF46689">
    <property type="entry name" value="Homeodomain-like"/>
    <property type="match status" value="1"/>
</dbReference>